<keyword evidence="1" id="KW-0862">Zinc</keyword>
<dbReference type="GO" id="GO:0008270">
    <property type="term" value="F:zinc ion binding"/>
    <property type="evidence" value="ECO:0007669"/>
    <property type="project" value="UniProtKB-KW"/>
</dbReference>
<accession>A0A8H3HAE8</accession>
<sequence length="273" mass="30933">MAVCIAHISVLSTPFPGTNGSNDTKDMHNEHEIQPLVDWADYDDHKVWVIARKMIKELLEEKHKEMSQHKSEDTPGSPGTLAAEEEQKEAAPDTEEISPPGPPAKGDDGFVLEKLHADLLLKRKVEYIEKHGLHLAADPSYNPLGSDTIQGTSNDTGTQDMNMDTAEEGLRTLSASPNQEEIDNWLDDMKRHRAMQVKDGIRVSPIHCPIPTCGKYQRRPQALRDHLYFHFDIKPHRCDYGCPLSFETEANKNRHLETCPMIRNLYYDQNGEL</sequence>
<dbReference type="InterPro" id="IPR013087">
    <property type="entry name" value="Znf_C2H2_type"/>
</dbReference>
<evidence type="ECO:0000256" key="2">
    <source>
        <dbReference type="SAM" id="MobiDB-lite"/>
    </source>
</evidence>
<evidence type="ECO:0000259" key="3">
    <source>
        <dbReference type="PROSITE" id="PS50157"/>
    </source>
</evidence>
<dbReference type="Proteomes" id="UP000663843">
    <property type="component" value="Unassembled WGS sequence"/>
</dbReference>
<comment type="caution">
    <text evidence="4">The sequence shown here is derived from an EMBL/GenBank/DDBJ whole genome shotgun (WGS) entry which is preliminary data.</text>
</comment>
<evidence type="ECO:0000256" key="1">
    <source>
        <dbReference type="PROSITE-ProRule" id="PRU00042"/>
    </source>
</evidence>
<evidence type="ECO:0000313" key="4">
    <source>
        <dbReference type="EMBL" id="CAE6511942.1"/>
    </source>
</evidence>
<keyword evidence="1" id="KW-0863">Zinc-finger</keyword>
<organism evidence="4 5">
    <name type="scientific">Rhizoctonia solani</name>
    <dbReference type="NCBI Taxonomy" id="456999"/>
    <lineage>
        <taxon>Eukaryota</taxon>
        <taxon>Fungi</taxon>
        <taxon>Dikarya</taxon>
        <taxon>Basidiomycota</taxon>
        <taxon>Agaricomycotina</taxon>
        <taxon>Agaricomycetes</taxon>
        <taxon>Cantharellales</taxon>
        <taxon>Ceratobasidiaceae</taxon>
        <taxon>Rhizoctonia</taxon>
    </lineage>
</organism>
<dbReference type="PROSITE" id="PS50157">
    <property type="entry name" value="ZINC_FINGER_C2H2_2"/>
    <property type="match status" value="1"/>
</dbReference>
<gene>
    <name evidence="4" type="ORF">RDB_LOCUS153897</name>
</gene>
<name>A0A8H3HAE8_9AGAM</name>
<protein>
    <recommendedName>
        <fullName evidence="3">C2H2-type domain-containing protein</fullName>
    </recommendedName>
</protein>
<keyword evidence="1" id="KW-0479">Metal-binding</keyword>
<dbReference type="Gene3D" id="3.30.160.60">
    <property type="entry name" value="Classic Zinc Finger"/>
    <property type="match status" value="1"/>
</dbReference>
<proteinExistence type="predicted"/>
<dbReference type="InterPro" id="IPR036236">
    <property type="entry name" value="Znf_C2H2_sf"/>
</dbReference>
<dbReference type="EMBL" id="CAJMWT010006012">
    <property type="protein sequence ID" value="CAE6511942.1"/>
    <property type="molecule type" value="Genomic_DNA"/>
</dbReference>
<feature type="compositionally biased region" description="Basic and acidic residues" evidence="2">
    <location>
        <begin position="63"/>
        <end position="73"/>
    </location>
</feature>
<feature type="region of interest" description="Disordered" evidence="2">
    <location>
        <begin position="63"/>
        <end position="109"/>
    </location>
</feature>
<evidence type="ECO:0000313" key="5">
    <source>
        <dbReference type="Proteomes" id="UP000663843"/>
    </source>
</evidence>
<feature type="compositionally biased region" description="Acidic residues" evidence="2">
    <location>
        <begin position="83"/>
        <end position="96"/>
    </location>
</feature>
<dbReference type="SUPFAM" id="SSF57667">
    <property type="entry name" value="beta-beta-alpha zinc fingers"/>
    <property type="match status" value="1"/>
</dbReference>
<dbReference type="AlphaFoldDB" id="A0A8H3HAE8"/>
<reference evidence="4" key="1">
    <citation type="submission" date="2021-01" db="EMBL/GenBank/DDBJ databases">
        <authorList>
            <person name="Kaushik A."/>
        </authorList>
    </citation>
    <scope>NUCLEOTIDE SEQUENCE</scope>
    <source>
        <strain evidence="4">AG2-2IIIB</strain>
    </source>
</reference>
<feature type="domain" description="C2H2-type" evidence="3">
    <location>
        <begin position="206"/>
        <end position="235"/>
    </location>
</feature>